<name>A0A5C6GBZ2_METRR</name>
<reference evidence="2" key="1">
    <citation type="submission" date="2018-12" db="EMBL/GenBank/DDBJ databases">
        <title>The complete genome of Metarhizium rileyi, a key fungal pathogen of Lepidoptera.</title>
        <authorList>
            <person name="Binneck E."/>
            <person name="Lastra C.C.L."/>
            <person name="Sosa-Gomez D.R."/>
        </authorList>
    </citation>
    <scope>NUCLEOTIDE SEQUENCE [LARGE SCALE GENOMIC DNA]</scope>
    <source>
        <strain evidence="2">Cep018-CH2</strain>
    </source>
</reference>
<evidence type="ECO:0000313" key="2">
    <source>
        <dbReference type="Proteomes" id="UP000317257"/>
    </source>
</evidence>
<organism evidence="1 2">
    <name type="scientific">Metarhizium rileyi (strain RCEF 4871)</name>
    <name type="common">Nomuraea rileyi</name>
    <dbReference type="NCBI Taxonomy" id="1649241"/>
    <lineage>
        <taxon>Eukaryota</taxon>
        <taxon>Fungi</taxon>
        <taxon>Dikarya</taxon>
        <taxon>Ascomycota</taxon>
        <taxon>Pezizomycotina</taxon>
        <taxon>Sordariomycetes</taxon>
        <taxon>Hypocreomycetidae</taxon>
        <taxon>Hypocreales</taxon>
        <taxon>Clavicipitaceae</taxon>
        <taxon>Metarhizium</taxon>
    </lineage>
</organism>
<accession>A0A5C6GBZ2</accession>
<dbReference type="AlphaFoldDB" id="A0A5C6GBZ2"/>
<comment type="caution">
    <text evidence="1">The sequence shown here is derived from an EMBL/GenBank/DDBJ whole genome shotgun (WGS) entry which is preliminary data.</text>
</comment>
<dbReference type="EMBL" id="SBHS01000017">
    <property type="protein sequence ID" value="TWU73486.1"/>
    <property type="molecule type" value="Genomic_DNA"/>
</dbReference>
<protein>
    <submittedName>
        <fullName evidence="1">Uncharacterized protein</fullName>
    </submittedName>
</protein>
<gene>
    <name evidence="1" type="ORF">ED733_001014</name>
</gene>
<evidence type="ECO:0000313" key="1">
    <source>
        <dbReference type="EMBL" id="TWU73486.1"/>
    </source>
</evidence>
<sequence length="264" mass="28922">MRLQSFPVASLLYASCQAFPTEPQKRNLGFSVVRPVVEDAAAVAAAEARIERVIQEANPIAEAGVGAAEELLYEEPYAGRAGITDAETGEVVDQLNDLTDAEANEVVDQLNDLYVGEAEVAAAEEHIYTEPYAGRIAETEPEIDGLVNEEANGWRTVEEEIGADEHIYETINEPIYEEIANDHIAGTEHNNISPPPLPPRPEGWIPGHGPRLGQGRPIQKNVPAIENMYSRDVPRKRQVDEDEKLPDEVYDEVYALTAGPEPSS</sequence>
<proteinExistence type="predicted"/>
<dbReference type="Proteomes" id="UP000317257">
    <property type="component" value="Unassembled WGS sequence"/>
</dbReference>